<gene>
    <name evidence="3" type="ORF">SAMN04488561_6955</name>
</gene>
<evidence type="ECO:0000313" key="3">
    <source>
        <dbReference type="EMBL" id="SEF18884.1"/>
    </source>
</evidence>
<dbReference type="AlphaFoldDB" id="A0A1H5PZ02"/>
<reference evidence="4" key="1">
    <citation type="submission" date="2016-10" db="EMBL/GenBank/DDBJ databases">
        <authorList>
            <person name="Varghese N."/>
            <person name="Submissions S."/>
        </authorList>
    </citation>
    <scope>NUCLEOTIDE SEQUENCE [LARGE SCALE GENOMIC DNA]</scope>
    <source>
        <strain evidence="4">DSM 45237</strain>
    </source>
</reference>
<dbReference type="PROSITE" id="PS00061">
    <property type="entry name" value="ADH_SHORT"/>
    <property type="match status" value="1"/>
</dbReference>
<protein>
    <submittedName>
        <fullName evidence="3">NAD(P)-dependent dehydrogenase, short-chain alcohol dehydrogenase family</fullName>
    </submittedName>
</protein>
<dbReference type="Pfam" id="PF13561">
    <property type="entry name" value="adh_short_C2"/>
    <property type="match status" value="1"/>
</dbReference>
<dbReference type="PANTHER" id="PTHR24321:SF8">
    <property type="entry name" value="ESTRADIOL 17-BETA-DEHYDROGENASE 8-RELATED"/>
    <property type="match status" value="1"/>
</dbReference>
<evidence type="ECO:0000256" key="1">
    <source>
        <dbReference type="ARBA" id="ARBA00006484"/>
    </source>
</evidence>
<dbReference type="OrthoDB" id="8959163at2"/>
<accession>A0A1H5PZ02</accession>
<dbReference type="PANTHER" id="PTHR24321">
    <property type="entry name" value="DEHYDROGENASES, SHORT CHAIN"/>
    <property type="match status" value="1"/>
</dbReference>
<dbReference type="FunFam" id="3.40.50.720:FF:000084">
    <property type="entry name" value="Short-chain dehydrogenase reductase"/>
    <property type="match status" value="1"/>
</dbReference>
<keyword evidence="4" id="KW-1185">Reference proteome</keyword>
<dbReference type="CDD" id="cd05233">
    <property type="entry name" value="SDR_c"/>
    <property type="match status" value="1"/>
</dbReference>
<dbReference type="SUPFAM" id="SSF51735">
    <property type="entry name" value="NAD(P)-binding Rossmann-fold domains"/>
    <property type="match status" value="1"/>
</dbReference>
<dbReference type="PRINTS" id="PR00080">
    <property type="entry name" value="SDRFAMILY"/>
</dbReference>
<dbReference type="PRINTS" id="PR00081">
    <property type="entry name" value="GDHRDH"/>
</dbReference>
<evidence type="ECO:0000313" key="4">
    <source>
        <dbReference type="Proteomes" id="UP000181980"/>
    </source>
</evidence>
<dbReference type="InterPro" id="IPR036291">
    <property type="entry name" value="NAD(P)-bd_dom_sf"/>
</dbReference>
<dbReference type="RefSeq" id="WP_069111359.1">
    <property type="nucleotide sequence ID" value="NZ_FNUC01000004.1"/>
</dbReference>
<sequence>MVLSTDGWVVVVSGAARGQGLSHAKAYAADGAHVVLLDAPSGLATVPYPVADEDDLAAAHAEVDAAGPGAVLSYAADVRDAGRVAEVLADAAGRLGGIDVAVANAGIFSFAPSTWELSPETWKECSDTILYGSWTLARAAIPHMLGRAGANLVFVGSVSAHKGIAATGHYVAAKHGVVGLMKTLAIELAPEGIRSNMISPTAANTTMATNPAMAECVHYQEGRGSNMSNLLPVGLIEPRDVTDAVLWISSDHARYVTGEVLKVDAGFTVR</sequence>
<evidence type="ECO:0000256" key="2">
    <source>
        <dbReference type="ARBA" id="ARBA00023002"/>
    </source>
</evidence>
<dbReference type="InterPro" id="IPR020904">
    <property type="entry name" value="Sc_DH/Rdtase_CS"/>
</dbReference>
<dbReference type="EMBL" id="FNUC01000004">
    <property type="protein sequence ID" value="SEF18884.1"/>
    <property type="molecule type" value="Genomic_DNA"/>
</dbReference>
<dbReference type="GO" id="GO:0016491">
    <property type="term" value="F:oxidoreductase activity"/>
    <property type="evidence" value="ECO:0007669"/>
    <property type="project" value="UniProtKB-KW"/>
</dbReference>
<organism evidence="3 4">
    <name type="scientific">Jiangella alba</name>
    <dbReference type="NCBI Taxonomy" id="561176"/>
    <lineage>
        <taxon>Bacteria</taxon>
        <taxon>Bacillati</taxon>
        <taxon>Actinomycetota</taxon>
        <taxon>Actinomycetes</taxon>
        <taxon>Jiangellales</taxon>
        <taxon>Jiangellaceae</taxon>
        <taxon>Jiangella</taxon>
    </lineage>
</organism>
<dbReference type="STRING" id="561176.SAMN04488561_6955"/>
<dbReference type="InterPro" id="IPR002347">
    <property type="entry name" value="SDR_fam"/>
</dbReference>
<proteinExistence type="inferred from homology"/>
<dbReference type="Proteomes" id="UP000181980">
    <property type="component" value="Unassembled WGS sequence"/>
</dbReference>
<keyword evidence="2" id="KW-0560">Oxidoreductase</keyword>
<name>A0A1H5PZ02_9ACTN</name>
<comment type="similarity">
    <text evidence="1">Belongs to the short-chain dehydrogenases/reductases (SDR) family.</text>
</comment>
<dbReference type="Gene3D" id="3.40.50.720">
    <property type="entry name" value="NAD(P)-binding Rossmann-like Domain"/>
    <property type="match status" value="1"/>
</dbReference>